<keyword evidence="3" id="KW-1185">Reference proteome</keyword>
<dbReference type="Proteomes" id="UP000314294">
    <property type="component" value="Unassembled WGS sequence"/>
</dbReference>
<dbReference type="EMBL" id="SRLO01000233">
    <property type="protein sequence ID" value="TNN65563.1"/>
    <property type="molecule type" value="Genomic_DNA"/>
</dbReference>
<evidence type="ECO:0000256" key="1">
    <source>
        <dbReference type="SAM" id="MobiDB-lite"/>
    </source>
</evidence>
<protein>
    <submittedName>
        <fullName evidence="2">Uncharacterized protein</fullName>
    </submittedName>
</protein>
<accession>A0A4Z2HKQ9</accession>
<reference evidence="2 3" key="1">
    <citation type="submission" date="2019-03" db="EMBL/GenBank/DDBJ databases">
        <title>First draft genome of Liparis tanakae, snailfish: a comprehensive survey of snailfish specific genes.</title>
        <authorList>
            <person name="Kim W."/>
            <person name="Song I."/>
            <person name="Jeong J.-H."/>
            <person name="Kim D."/>
            <person name="Kim S."/>
            <person name="Ryu S."/>
            <person name="Song J.Y."/>
            <person name="Lee S.K."/>
        </authorList>
    </citation>
    <scope>NUCLEOTIDE SEQUENCE [LARGE SCALE GENOMIC DNA]</scope>
    <source>
        <tissue evidence="2">Muscle</tissue>
    </source>
</reference>
<comment type="caution">
    <text evidence="2">The sequence shown here is derived from an EMBL/GenBank/DDBJ whole genome shotgun (WGS) entry which is preliminary data.</text>
</comment>
<feature type="compositionally biased region" description="Polar residues" evidence="1">
    <location>
        <begin position="164"/>
        <end position="176"/>
    </location>
</feature>
<organism evidence="2 3">
    <name type="scientific">Liparis tanakae</name>
    <name type="common">Tanaka's snailfish</name>
    <dbReference type="NCBI Taxonomy" id="230148"/>
    <lineage>
        <taxon>Eukaryota</taxon>
        <taxon>Metazoa</taxon>
        <taxon>Chordata</taxon>
        <taxon>Craniata</taxon>
        <taxon>Vertebrata</taxon>
        <taxon>Euteleostomi</taxon>
        <taxon>Actinopterygii</taxon>
        <taxon>Neopterygii</taxon>
        <taxon>Teleostei</taxon>
        <taxon>Neoteleostei</taxon>
        <taxon>Acanthomorphata</taxon>
        <taxon>Eupercaria</taxon>
        <taxon>Perciformes</taxon>
        <taxon>Cottioidei</taxon>
        <taxon>Cottales</taxon>
        <taxon>Liparidae</taxon>
        <taxon>Liparis</taxon>
    </lineage>
</organism>
<sequence>MNFWRVHTPLVSRRLPRDHDQSCASLTGDLTEGNRKGPKNKQEVRMLTVEESVDVCASRRLSVCGSVRLIVASQKVSLRLTGGSLSLLVRRVSGGALGSASASPFNSRGSRGRRFSGGGPAWWARGVWRWPARCEDPLRTPSSAAPRGRRSATSLREEEEERTGNVNTISMSSAQY</sequence>
<gene>
    <name evidence="2" type="ORF">EYF80_024241</name>
</gene>
<feature type="region of interest" description="Disordered" evidence="1">
    <location>
        <begin position="138"/>
        <end position="176"/>
    </location>
</feature>
<evidence type="ECO:0000313" key="2">
    <source>
        <dbReference type="EMBL" id="TNN65563.1"/>
    </source>
</evidence>
<name>A0A4Z2HKQ9_9TELE</name>
<dbReference type="AlphaFoldDB" id="A0A4Z2HKQ9"/>
<proteinExistence type="predicted"/>
<evidence type="ECO:0000313" key="3">
    <source>
        <dbReference type="Proteomes" id="UP000314294"/>
    </source>
</evidence>